<dbReference type="Proteomes" id="UP000289738">
    <property type="component" value="Chromosome A02"/>
</dbReference>
<comment type="caution">
    <text evidence="2">The sequence shown here is derived from an EMBL/GenBank/DDBJ whole genome shotgun (WGS) entry which is preliminary data.</text>
</comment>
<feature type="region of interest" description="Disordered" evidence="1">
    <location>
        <begin position="61"/>
        <end position="88"/>
    </location>
</feature>
<evidence type="ECO:0000313" key="2">
    <source>
        <dbReference type="EMBL" id="RYR73967.1"/>
    </source>
</evidence>
<dbReference type="AlphaFoldDB" id="A0A445EEV1"/>
<organism evidence="2 3">
    <name type="scientific">Arachis hypogaea</name>
    <name type="common">Peanut</name>
    <dbReference type="NCBI Taxonomy" id="3818"/>
    <lineage>
        <taxon>Eukaryota</taxon>
        <taxon>Viridiplantae</taxon>
        <taxon>Streptophyta</taxon>
        <taxon>Embryophyta</taxon>
        <taxon>Tracheophyta</taxon>
        <taxon>Spermatophyta</taxon>
        <taxon>Magnoliopsida</taxon>
        <taxon>eudicotyledons</taxon>
        <taxon>Gunneridae</taxon>
        <taxon>Pentapetalae</taxon>
        <taxon>rosids</taxon>
        <taxon>fabids</taxon>
        <taxon>Fabales</taxon>
        <taxon>Fabaceae</taxon>
        <taxon>Papilionoideae</taxon>
        <taxon>50 kb inversion clade</taxon>
        <taxon>dalbergioids sensu lato</taxon>
        <taxon>Dalbergieae</taxon>
        <taxon>Pterocarpus clade</taxon>
        <taxon>Arachis</taxon>
    </lineage>
</organism>
<dbReference type="EMBL" id="SDMP01000002">
    <property type="protein sequence ID" value="RYR73967.1"/>
    <property type="molecule type" value="Genomic_DNA"/>
</dbReference>
<accession>A0A445EEV1</accession>
<dbReference type="InterPro" id="IPR004252">
    <property type="entry name" value="Probable_transposase_24"/>
</dbReference>
<feature type="compositionally biased region" description="Polar residues" evidence="1">
    <location>
        <begin position="65"/>
        <end position="81"/>
    </location>
</feature>
<evidence type="ECO:0000313" key="3">
    <source>
        <dbReference type="Proteomes" id="UP000289738"/>
    </source>
</evidence>
<sequence length="155" mass="17371">MYIETHKKRDGSFVTDEARDIAEQIEVLMTQNEKDESRPSTNDAIGKVFGEEHSSRVRCMGMGATPTNTFRNGNHPSQLANSSTSMSSTTNYSQADFKRLESKFDGTLAAFKAYFLAKEGRIPVELTSIFGHGTQVNCHLSSNLCWTNIFKNYDK</sequence>
<dbReference type="Pfam" id="PF03004">
    <property type="entry name" value="Transposase_24"/>
    <property type="match status" value="1"/>
</dbReference>
<name>A0A445EEV1_ARAHY</name>
<proteinExistence type="predicted"/>
<keyword evidence="3" id="KW-1185">Reference proteome</keyword>
<gene>
    <name evidence="2" type="ORF">Ahy_A02g008551</name>
</gene>
<reference evidence="2 3" key="1">
    <citation type="submission" date="2019-01" db="EMBL/GenBank/DDBJ databases">
        <title>Sequencing of cultivated peanut Arachis hypogaea provides insights into genome evolution and oil improvement.</title>
        <authorList>
            <person name="Chen X."/>
        </authorList>
    </citation>
    <scope>NUCLEOTIDE SEQUENCE [LARGE SCALE GENOMIC DNA]</scope>
    <source>
        <strain evidence="3">cv. Fuhuasheng</strain>
        <tissue evidence="2">Leaves</tissue>
    </source>
</reference>
<evidence type="ECO:0000256" key="1">
    <source>
        <dbReference type="SAM" id="MobiDB-lite"/>
    </source>
</evidence>
<protein>
    <submittedName>
        <fullName evidence="2">Uncharacterized protein</fullName>
    </submittedName>
</protein>